<feature type="chain" id="PRO_5002432776" description="Secreted protein" evidence="1">
    <location>
        <begin position="23"/>
        <end position="83"/>
    </location>
</feature>
<keyword evidence="1" id="KW-0732">Signal</keyword>
<reference evidence="2" key="1">
    <citation type="submission" date="2014-11" db="EMBL/GenBank/DDBJ databases">
        <authorList>
            <person name="Amaro Gonzalez C."/>
        </authorList>
    </citation>
    <scope>NUCLEOTIDE SEQUENCE</scope>
</reference>
<accession>A0A0E9T9T2</accession>
<organism evidence="2">
    <name type="scientific">Anguilla anguilla</name>
    <name type="common">European freshwater eel</name>
    <name type="synonym">Muraena anguilla</name>
    <dbReference type="NCBI Taxonomy" id="7936"/>
    <lineage>
        <taxon>Eukaryota</taxon>
        <taxon>Metazoa</taxon>
        <taxon>Chordata</taxon>
        <taxon>Craniata</taxon>
        <taxon>Vertebrata</taxon>
        <taxon>Euteleostomi</taxon>
        <taxon>Actinopterygii</taxon>
        <taxon>Neopterygii</taxon>
        <taxon>Teleostei</taxon>
        <taxon>Anguilliformes</taxon>
        <taxon>Anguillidae</taxon>
        <taxon>Anguilla</taxon>
    </lineage>
</organism>
<reference evidence="2" key="2">
    <citation type="journal article" date="2015" name="Fish Shellfish Immunol.">
        <title>Early steps in the European eel (Anguilla anguilla)-Vibrio vulnificus interaction in the gills: Role of the RtxA13 toxin.</title>
        <authorList>
            <person name="Callol A."/>
            <person name="Pajuelo D."/>
            <person name="Ebbesson L."/>
            <person name="Teles M."/>
            <person name="MacKenzie S."/>
            <person name="Amaro C."/>
        </authorList>
    </citation>
    <scope>NUCLEOTIDE SEQUENCE</scope>
</reference>
<feature type="signal peptide" evidence="1">
    <location>
        <begin position="1"/>
        <end position="22"/>
    </location>
</feature>
<sequence length="83" mass="8862">MRLDLLGLVLAVGDVLLRYGHAATGVLDAVHRAALLLEGVQLVAPRRRGLPLLQEILQQVGGHFHLGSASALKFSSLFGKLLI</sequence>
<evidence type="ECO:0000313" key="2">
    <source>
        <dbReference type="EMBL" id="JAH50376.1"/>
    </source>
</evidence>
<evidence type="ECO:0008006" key="3">
    <source>
        <dbReference type="Google" id="ProtNLM"/>
    </source>
</evidence>
<protein>
    <recommendedName>
        <fullName evidence="3">Secreted protein</fullName>
    </recommendedName>
</protein>
<dbReference type="EMBL" id="GBXM01058201">
    <property type="protein sequence ID" value="JAH50376.1"/>
    <property type="molecule type" value="Transcribed_RNA"/>
</dbReference>
<proteinExistence type="predicted"/>
<dbReference type="AlphaFoldDB" id="A0A0E9T9T2"/>
<evidence type="ECO:0000256" key="1">
    <source>
        <dbReference type="SAM" id="SignalP"/>
    </source>
</evidence>
<name>A0A0E9T9T2_ANGAN</name>